<evidence type="ECO:0000256" key="1">
    <source>
        <dbReference type="SAM" id="MobiDB-lite"/>
    </source>
</evidence>
<feature type="compositionally biased region" description="Basic and acidic residues" evidence="1">
    <location>
        <begin position="9"/>
        <end position="26"/>
    </location>
</feature>
<comment type="caution">
    <text evidence="2">The sequence shown here is derived from an EMBL/GenBank/DDBJ whole genome shotgun (WGS) entry which is preliminary data.</text>
</comment>
<accession>X1GSN5</accession>
<dbReference type="AlphaFoldDB" id="X1GSN5"/>
<evidence type="ECO:0000313" key="2">
    <source>
        <dbReference type="EMBL" id="GAH60187.1"/>
    </source>
</evidence>
<protein>
    <recommendedName>
        <fullName evidence="3">YokE-like PH domain-containing protein</fullName>
    </recommendedName>
</protein>
<gene>
    <name evidence="2" type="ORF">S03H2_37012</name>
</gene>
<reference evidence="2" key="1">
    <citation type="journal article" date="2014" name="Front. Microbiol.">
        <title>High frequency of phylogenetically diverse reductive dehalogenase-homologous genes in deep subseafloor sedimentary metagenomes.</title>
        <authorList>
            <person name="Kawai M."/>
            <person name="Futagami T."/>
            <person name="Toyoda A."/>
            <person name="Takaki Y."/>
            <person name="Nishi S."/>
            <person name="Hori S."/>
            <person name="Arai W."/>
            <person name="Tsubouchi T."/>
            <person name="Morono Y."/>
            <person name="Uchiyama I."/>
            <person name="Ito T."/>
            <person name="Fujiyama A."/>
            <person name="Inagaki F."/>
            <person name="Takami H."/>
        </authorList>
    </citation>
    <scope>NUCLEOTIDE SEQUENCE</scope>
    <source>
        <strain evidence="2">Expedition CK06-06</strain>
    </source>
</reference>
<evidence type="ECO:0008006" key="3">
    <source>
        <dbReference type="Google" id="ProtNLM"/>
    </source>
</evidence>
<dbReference type="EMBL" id="BARU01022751">
    <property type="protein sequence ID" value="GAH60187.1"/>
    <property type="molecule type" value="Genomic_DNA"/>
</dbReference>
<sequence length="123" mass="14244">KSYFQGNKMSREKIVEESLGPEDKTQRSYEGRLDGVFGILSMSKRKLIFITEKGIFRKSYNLILDLPYEKIKSIRTEKKYNLIIETEDLKHTFVPPGRHVPTAEEALRELMETEPKDEGPGPI</sequence>
<feature type="non-terminal residue" evidence="2">
    <location>
        <position position="1"/>
    </location>
</feature>
<name>X1GSN5_9ZZZZ</name>
<proteinExistence type="predicted"/>
<feature type="region of interest" description="Disordered" evidence="1">
    <location>
        <begin position="1"/>
        <end position="26"/>
    </location>
</feature>
<organism evidence="2">
    <name type="scientific">marine sediment metagenome</name>
    <dbReference type="NCBI Taxonomy" id="412755"/>
    <lineage>
        <taxon>unclassified sequences</taxon>
        <taxon>metagenomes</taxon>
        <taxon>ecological metagenomes</taxon>
    </lineage>
</organism>